<evidence type="ECO:0000259" key="3">
    <source>
        <dbReference type="SMART" id="SM00646"/>
    </source>
</evidence>
<keyword evidence="1" id="KW-0378">Hydrolase</keyword>
<keyword evidence="2" id="KW-0472">Membrane</keyword>
<keyword evidence="2" id="KW-1133">Transmembrane helix</keyword>
<dbReference type="GO" id="GO:0009253">
    <property type="term" value="P:peptidoglycan catabolic process"/>
    <property type="evidence" value="ECO:0007669"/>
    <property type="project" value="InterPro"/>
</dbReference>
<feature type="transmembrane region" description="Helical" evidence="2">
    <location>
        <begin position="7"/>
        <end position="26"/>
    </location>
</feature>
<keyword evidence="5" id="KW-1185">Reference proteome</keyword>
<dbReference type="EMBL" id="MCIB01000027">
    <property type="protein sequence ID" value="RKD30908.1"/>
    <property type="molecule type" value="Genomic_DNA"/>
</dbReference>
<dbReference type="GO" id="GO:0030288">
    <property type="term" value="C:outer membrane-bounded periplasmic space"/>
    <property type="evidence" value="ECO:0007669"/>
    <property type="project" value="TreeGrafter"/>
</dbReference>
<evidence type="ECO:0000256" key="2">
    <source>
        <dbReference type="SAM" id="Phobius"/>
    </source>
</evidence>
<dbReference type="Proteomes" id="UP000284177">
    <property type="component" value="Unassembled WGS sequence"/>
</dbReference>
<evidence type="ECO:0000313" key="5">
    <source>
        <dbReference type="Proteomes" id="UP000284177"/>
    </source>
</evidence>
<dbReference type="SUPFAM" id="SSF53187">
    <property type="entry name" value="Zn-dependent exopeptidases"/>
    <property type="match status" value="1"/>
</dbReference>
<dbReference type="CDD" id="cd02696">
    <property type="entry name" value="MurNAc-LAA"/>
    <property type="match status" value="1"/>
</dbReference>
<dbReference type="GO" id="GO:0008745">
    <property type="term" value="F:N-acetylmuramoyl-L-alanine amidase activity"/>
    <property type="evidence" value="ECO:0007669"/>
    <property type="project" value="InterPro"/>
</dbReference>
<dbReference type="PANTHER" id="PTHR30404:SF0">
    <property type="entry name" value="N-ACETYLMURAMOYL-L-ALANINE AMIDASE AMIC"/>
    <property type="match status" value="1"/>
</dbReference>
<dbReference type="Pfam" id="PF01520">
    <property type="entry name" value="Amidase_3"/>
    <property type="match status" value="1"/>
</dbReference>
<keyword evidence="2" id="KW-0812">Transmembrane</keyword>
<name>A0A419T0E9_9FIRM</name>
<accession>A0A419T0E9</accession>
<dbReference type="SMART" id="SM00646">
    <property type="entry name" value="Ami_3"/>
    <property type="match status" value="1"/>
</dbReference>
<dbReference type="Gene3D" id="3.40.630.40">
    <property type="entry name" value="Zn-dependent exopeptidases"/>
    <property type="match status" value="1"/>
</dbReference>
<evidence type="ECO:0000313" key="4">
    <source>
        <dbReference type="EMBL" id="RKD30908.1"/>
    </source>
</evidence>
<dbReference type="PANTHER" id="PTHR30404">
    <property type="entry name" value="N-ACETYLMURAMOYL-L-ALANINE AMIDASE"/>
    <property type="match status" value="1"/>
</dbReference>
<feature type="domain" description="MurNAc-LAA" evidence="3">
    <location>
        <begin position="118"/>
        <end position="236"/>
    </location>
</feature>
<dbReference type="InterPro" id="IPR050695">
    <property type="entry name" value="N-acetylmuramoyl_amidase_3"/>
</dbReference>
<protein>
    <recommendedName>
        <fullName evidence="3">MurNAc-LAA domain-containing protein</fullName>
    </recommendedName>
</protein>
<reference evidence="4 5" key="1">
    <citation type="submission" date="2016-08" db="EMBL/GenBank/DDBJ databases">
        <title>Novel Firmicutes and Novel Genomes.</title>
        <authorList>
            <person name="Poppleton D.I."/>
            <person name="Gribaldo S."/>
        </authorList>
    </citation>
    <scope>NUCLEOTIDE SEQUENCE [LARGE SCALE GENOMIC DNA]</scope>
    <source>
        <strain evidence="4 5">CTT3</strain>
    </source>
</reference>
<organism evidence="4 5">
    <name type="scientific">Thermohalobacter berrensis</name>
    <dbReference type="NCBI Taxonomy" id="99594"/>
    <lineage>
        <taxon>Bacteria</taxon>
        <taxon>Bacillati</taxon>
        <taxon>Bacillota</taxon>
        <taxon>Tissierellia</taxon>
        <taxon>Tissierellales</taxon>
        <taxon>Thermohalobacteraceae</taxon>
        <taxon>Thermohalobacter</taxon>
    </lineage>
</organism>
<comment type="caution">
    <text evidence="4">The sequence shown here is derived from an EMBL/GenBank/DDBJ whole genome shotgun (WGS) entry which is preliminary data.</text>
</comment>
<evidence type="ECO:0000256" key="1">
    <source>
        <dbReference type="ARBA" id="ARBA00022801"/>
    </source>
</evidence>
<gene>
    <name evidence="4" type="ORF">BET03_13175</name>
</gene>
<sequence>MIIRKKTLVIILIFIFLILLLSTIIIKTKRSTSVFKVNSISNKNIVIDPGHGGIDGGTFHRGSGLLEKDVNLDISLKLKKTLNHRKANVILTRDKDISLENKSNINASRYRRDLNARKEIINRNNPDVFVSIHVNANPSNLRQRGAIIFYYPTSDKGKKLAKEISYKIDTIIYKNLLKTNSIKTQVLPGDYYILRETSSPGVLIEVGFITNPKDRKLLTNPKFQEEIARAICEGIAEYLN</sequence>
<dbReference type="AlphaFoldDB" id="A0A419T0E9"/>
<proteinExistence type="predicted"/>
<dbReference type="InterPro" id="IPR002508">
    <property type="entry name" value="MurNAc-LAA_cat"/>
</dbReference>